<evidence type="ECO:0000256" key="1">
    <source>
        <dbReference type="ARBA" id="ARBA00023161"/>
    </source>
</evidence>
<dbReference type="GO" id="GO:0005697">
    <property type="term" value="C:telomerase holoenzyme complex"/>
    <property type="evidence" value="ECO:0007669"/>
    <property type="project" value="TreeGrafter"/>
</dbReference>
<dbReference type="PaxDb" id="8022-A0A060ZIB0"/>
<gene>
    <name evidence="3" type="ORF">GSONMT00009365001</name>
</gene>
<dbReference type="EMBL" id="FR962444">
    <property type="protein sequence ID" value="CDR00905.1"/>
    <property type="molecule type" value="Genomic_DNA"/>
</dbReference>
<sequence>MFSLLVQRCTELLRDTPAESIPEEEREDGDEWEEGMVRVSAFPLDLRELLPSVKVWSDWMLGHPDQWNPPPCSIDGCSSGVWRSLADLCNALARVDHGEAPLYKADGDGGEGDEELRLLLLEEDRLLAGFVPLLAAPQEPCYIELTRDTVSLYTIYTLHTCSLCLPHSFPSLSLPLSLLLSLLSPSPLSLA</sequence>
<evidence type="ECO:0000259" key="2">
    <source>
        <dbReference type="Pfam" id="PF10373"/>
    </source>
</evidence>
<feature type="domain" description="DNA/RNA-binding" evidence="2">
    <location>
        <begin position="3"/>
        <end position="134"/>
    </location>
</feature>
<accession>A0A060ZIB0</accession>
<protein>
    <recommendedName>
        <fullName evidence="2">DNA/RNA-binding domain-containing protein</fullName>
    </recommendedName>
</protein>
<dbReference type="InterPro" id="IPR011990">
    <property type="entry name" value="TPR-like_helical_dom_sf"/>
</dbReference>
<proteinExistence type="predicted"/>
<reference evidence="3" key="2">
    <citation type="submission" date="2014-03" db="EMBL/GenBank/DDBJ databases">
        <authorList>
            <person name="Genoscope - CEA"/>
        </authorList>
    </citation>
    <scope>NUCLEOTIDE SEQUENCE</scope>
</reference>
<dbReference type="AlphaFoldDB" id="A0A060ZIB0"/>
<dbReference type="PANTHER" id="PTHR15696:SF0">
    <property type="entry name" value="TELOMERASE-BINDING PROTEIN EST1A"/>
    <property type="match status" value="1"/>
</dbReference>
<dbReference type="GO" id="GO:0042162">
    <property type="term" value="F:telomeric DNA binding"/>
    <property type="evidence" value="ECO:0007669"/>
    <property type="project" value="TreeGrafter"/>
</dbReference>
<evidence type="ECO:0000313" key="4">
    <source>
        <dbReference type="Proteomes" id="UP000193380"/>
    </source>
</evidence>
<dbReference type="InterPro" id="IPR018834">
    <property type="entry name" value="DNA/RNA-bd_Est1-type"/>
</dbReference>
<dbReference type="SUPFAM" id="SSF48452">
    <property type="entry name" value="TPR-like"/>
    <property type="match status" value="1"/>
</dbReference>
<organism evidence="3 4">
    <name type="scientific">Oncorhynchus mykiss</name>
    <name type="common">Rainbow trout</name>
    <name type="synonym">Salmo gairdneri</name>
    <dbReference type="NCBI Taxonomy" id="8022"/>
    <lineage>
        <taxon>Eukaryota</taxon>
        <taxon>Metazoa</taxon>
        <taxon>Chordata</taxon>
        <taxon>Craniata</taxon>
        <taxon>Vertebrata</taxon>
        <taxon>Euteleostomi</taxon>
        <taxon>Actinopterygii</taxon>
        <taxon>Neopterygii</taxon>
        <taxon>Teleostei</taxon>
        <taxon>Protacanthopterygii</taxon>
        <taxon>Salmoniformes</taxon>
        <taxon>Salmonidae</taxon>
        <taxon>Salmoninae</taxon>
        <taxon>Oncorhynchus</taxon>
    </lineage>
</organism>
<dbReference type="PANTHER" id="PTHR15696">
    <property type="entry name" value="SMG-7 SUPPRESSOR WITH MORPHOLOGICAL EFFECT ON GENITALIA PROTEIN 7"/>
    <property type="match status" value="1"/>
</dbReference>
<dbReference type="Proteomes" id="UP000193380">
    <property type="component" value="Unassembled WGS sequence"/>
</dbReference>
<keyword evidence="1" id="KW-0866">Nonsense-mediated mRNA decay</keyword>
<dbReference type="GO" id="GO:0070034">
    <property type="term" value="F:telomerase RNA binding"/>
    <property type="evidence" value="ECO:0007669"/>
    <property type="project" value="TreeGrafter"/>
</dbReference>
<dbReference type="GO" id="GO:0000184">
    <property type="term" value="P:nuclear-transcribed mRNA catabolic process, nonsense-mediated decay"/>
    <property type="evidence" value="ECO:0007669"/>
    <property type="project" value="UniProtKB-KW"/>
</dbReference>
<dbReference type="STRING" id="8022.A0A060ZIB0"/>
<evidence type="ECO:0000313" key="3">
    <source>
        <dbReference type="EMBL" id="CDR00905.1"/>
    </source>
</evidence>
<name>A0A060ZIB0_ONCMY</name>
<reference evidence="3" key="1">
    <citation type="journal article" date="2014" name="Nat. Commun.">
        <title>The rainbow trout genome provides novel insights into evolution after whole-genome duplication in vertebrates.</title>
        <authorList>
            <person name="Berthelot C."/>
            <person name="Brunet F."/>
            <person name="Chalopin D."/>
            <person name="Juanchich A."/>
            <person name="Bernard M."/>
            <person name="Noel B."/>
            <person name="Bento P."/>
            <person name="Da Silva C."/>
            <person name="Labadie K."/>
            <person name="Alberti A."/>
            <person name="Aury J.M."/>
            <person name="Louis A."/>
            <person name="Dehais P."/>
            <person name="Bardou P."/>
            <person name="Montfort J."/>
            <person name="Klopp C."/>
            <person name="Cabau C."/>
            <person name="Gaspin C."/>
            <person name="Thorgaard G.H."/>
            <person name="Boussaha M."/>
            <person name="Quillet E."/>
            <person name="Guyomard R."/>
            <person name="Galiana D."/>
            <person name="Bobe J."/>
            <person name="Volff J.N."/>
            <person name="Genet C."/>
            <person name="Wincker P."/>
            <person name="Jaillon O."/>
            <person name="Roest Crollius H."/>
            <person name="Guiguen Y."/>
        </authorList>
    </citation>
    <scope>NUCLEOTIDE SEQUENCE [LARGE SCALE GENOMIC DNA]</scope>
</reference>
<feature type="non-terminal residue" evidence="3">
    <location>
        <position position="191"/>
    </location>
</feature>
<dbReference type="Pfam" id="PF10373">
    <property type="entry name" value="EST1_DNA_bind"/>
    <property type="match status" value="1"/>
</dbReference>
<dbReference type="InterPro" id="IPR045153">
    <property type="entry name" value="Est1/Ebs1-like"/>
</dbReference>